<dbReference type="InterPro" id="IPR043128">
    <property type="entry name" value="Rev_trsase/Diguanyl_cyclase"/>
</dbReference>
<dbReference type="Pfam" id="PF00072">
    <property type="entry name" value="Response_reg"/>
    <property type="match status" value="1"/>
</dbReference>
<dbReference type="GO" id="GO:0043709">
    <property type="term" value="P:cell adhesion involved in single-species biofilm formation"/>
    <property type="evidence" value="ECO:0007669"/>
    <property type="project" value="TreeGrafter"/>
</dbReference>
<dbReference type="RefSeq" id="WP_316414297.1">
    <property type="nucleotide sequence ID" value="NZ_AP027080.1"/>
</dbReference>
<feature type="domain" description="Response regulatory" evidence="5">
    <location>
        <begin position="185"/>
        <end position="300"/>
    </location>
</feature>
<evidence type="ECO:0000256" key="2">
    <source>
        <dbReference type="ARBA" id="ARBA00034247"/>
    </source>
</evidence>
<dbReference type="Proteomes" id="UP001238179">
    <property type="component" value="Chromosome"/>
</dbReference>
<dbReference type="GO" id="GO:0005886">
    <property type="term" value="C:plasma membrane"/>
    <property type="evidence" value="ECO:0007669"/>
    <property type="project" value="TreeGrafter"/>
</dbReference>
<dbReference type="CDD" id="cd01949">
    <property type="entry name" value="GGDEF"/>
    <property type="match status" value="1"/>
</dbReference>
<dbReference type="SUPFAM" id="SSF55073">
    <property type="entry name" value="Nucleotide cyclase"/>
    <property type="match status" value="1"/>
</dbReference>
<dbReference type="AlphaFoldDB" id="A0AA48KAD5"/>
<dbReference type="GO" id="GO:1902201">
    <property type="term" value="P:negative regulation of bacterial-type flagellum-dependent cell motility"/>
    <property type="evidence" value="ECO:0007669"/>
    <property type="project" value="TreeGrafter"/>
</dbReference>
<dbReference type="InterPro" id="IPR029787">
    <property type="entry name" value="Nucleotide_cyclase"/>
</dbReference>
<proteinExistence type="predicted"/>
<dbReference type="Gene3D" id="3.40.50.2300">
    <property type="match status" value="1"/>
</dbReference>
<comment type="catalytic activity">
    <reaction evidence="2">
        <text>2 GTP = 3',3'-c-di-GMP + 2 diphosphate</text>
        <dbReference type="Rhea" id="RHEA:24898"/>
        <dbReference type="ChEBI" id="CHEBI:33019"/>
        <dbReference type="ChEBI" id="CHEBI:37565"/>
        <dbReference type="ChEBI" id="CHEBI:58805"/>
        <dbReference type="EC" id="2.7.7.65"/>
    </reaction>
</comment>
<dbReference type="GO" id="GO:0052621">
    <property type="term" value="F:diguanylate cyclase activity"/>
    <property type="evidence" value="ECO:0007669"/>
    <property type="project" value="UniProtKB-EC"/>
</dbReference>
<dbReference type="NCBIfam" id="TIGR00254">
    <property type="entry name" value="GGDEF"/>
    <property type="match status" value="1"/>
</dbReference>
<dbReference type="PROSITE" id="PS50110">
    <property type="entry name" value="RESPONSE_REGULATORY"/>
    <property type="match status" value="1"/>
</dbReference>
<evidence type="ECO:0000313" key="7">
    <source>
        <dbReference type="EMBL" id="BDU71408.1"/>
    </source>
</evidence>
<dbReference type="FunFam" id="3.30.70.270:FF:000001">
    <property type="entry name" value="Diguanylate cyclase domain protein"/>
    <property type="match status" value="1"/>
</dbReference>
<dbReference type="EC" id="2.7.7.65" evidence="1"/>
<dbReference type="SMART" id="SM00448">
    <property type="entry name" value="REC"/>
    <property type="match status" value="1"/>
</dbReference>
<dbReference type="PROSITE" id="PS50887">
    <property type="entry name" value="GGDEF"/>
    <property type="match status" value="1"/>
</dbReference>
<keyword evidence="3" id="KW-0597">Phosphoprotein</keyword>
<feature type="modified residue" description="4-aspartylphosphate" evidence="3">
    <location>
        <position position="233"/>
    </location>
</feature>
<feature type="region of interest" description="Disordered" evidence="4">
    <location>
        <begin position="155"/>
        <end position="178"/>
    </location>
</feature>
<dbReference type="GO" id="GO:0000160">
    <property type="term" value="P:phosphorelay signal transduction system"/>
    <property type="evidence" value="ECO:0007669"/>
    <property type="project" value="InterPro"/>
</dbReference>
<dbReference type="KEGG" id="msil:METEAL_05820"/>
<dbReference type="InterPro" id="IPR000160">
    <property type="entry name" value="GGDEF_dom"/>
</dbReference>
<evidence type="ECO:0000256" key="4">
    <source>
        <dbReference type="SAM" id="MobiDB-lite"/>
    </source>
</evidence>
<dbReference type="PANTHER" id="PTHR45138:SF9">
    <property type="entry name" value="DIGUANYLATE CYCLASE DGCM-RELATED"/>
    <property type="match status" value="1"/>
</dbReference>
<dbReference type="SMART" id="SM00267">
    <property type="entry name" value="GGDEF"/>
    <property type="match status" value="1"/>
</dbReference>
<dbReference type="Gene3D" id="3.30.70.270">
    <property type="match status" value="1"/>
</dbReference>
<evidence type="ECO:0000256" key="3">
    <source>
        <dbReference type="PROSITE-ProRule" id="PRU00169"/>
    </source>
</evidence>
<protein>
    <recommendedName>
        <fullName evidence="1">diguanylate cyclase</fullName>
        <ecNumber evidence="1">2.7.7.65</ecNumber>
    </recommendedName>
</protein>
<evidence type="ECO:0000259" key="5">
    <source>
        <dbReference type="PROSITE" id="PS50110"/>
    </source>
</evidence>
<dbReference type="Pfam" id="PF00990">
    <property type="entry name" value="GGDEF"/>
    <property type="match status" value="1"/>
</dbReference>
<reference evidence="8" key="1">
    <citation type="journal article" date="2023" name="Int. J. Syst. Evol. Microbiol.">
        <title>Mesoterricola silvestris gen. nov., sp. nov., Mesoterricola sediminis sp. nov., Geothrix oryzae sp. nov., Geothrix edaphica sp. nov., Geothrix rubra sp. nov., and Geothrix limicola sp. nov., six novel members of Acidobacteriota isolated from soils.</title>
        <authorList>
            <person name="Itoh H."/>
            <person name="Sugisawa Y."/>
            <person name="Mise K."/>
            <person name="Xu Z."/>
            <person name="Kuniyasu M."/>
            <person name="Ushijima N."/>
            <person name="Kawano K."/>
            <person name="Kobayashi E."/>
            <person name="Shiratori Y."/>
            <person name="Masuda Y."/>
            <person name="Senoo K."/>
        </authorList>
    </citation>
    <scope>NUCLEOTIDE SEQUENCE [LARGE SCALE GENOMIC DNA]</scope>
    <source>
        <strain evidence="8">W79</strain>
    </source>
</reference>
<dbReference type="InterPro" id="IPR001789">
    <property type="entry name" value="Sig_transdc_resp-reg_receiver"/>
</dbReference>
<evidence type="ECO:0000313" key="8">
    <source>
        <dbReference type="Proteomes" id="UP001238179"/>
    </source>
</evidence>
<evidence type="ECO:0000256" key="1">
    <source>
        <dbReference type="ARBA" id="ARBA00012528"/>
    </source>
</evidence>
<dbReference type="InterPro" id="IPR011006">
    <property type="entry name" value="CheY-like_superfamily"/>
</dbReference>
<feature type="domain" description="GGDEF" evidence="6">
    <location>
        <begin position="343"/>
        <end position="478"/>
    </location>
</feature>
<organism evidence="7 8">
    <name type="scientific">Mesoterricola silvestris</name>
    <dbReference type="NCBI Taxonomy" id="2927979"/>
    <lineage>
        <taxon>Bacteria</taxon>
        <taxon>Pseudomonadati</taxon>
        <taxon>Acidobacteriota</taxon>
        <taxon>Holophagae</taxon>
        <taxon>Holophagales</taxon>
        <taxon>Holophagaceae</taxon>
        <taxon>Mesoterricola</taxon>
    </lineage>
</organism>
<dbReference type="EMBL" id="AP027080">
    <property type="protein sequence ID" value="BDU71408.1"/>
    <property type="molecule type" value="Genomic_DNA"/>
</dbReference>
<dbReference type="PANTHER" id="PTHR45138">
    <property type="entry name" value="REGULATORY COMPONENTS OF SENSORY TRANSDUCTION SYSTEM"/>
    <property type="match status" value="1"/>
</dbReference>
<accession>A0AA48KAD5</accession>
<dbReference type="SUPFAM" id="SSF52172">
    <property type="entry name" value="CheY-like"/>
    <property type="match status" value="1"/>
</dbReference>
<dbReference type="InterPro" id="IPR050469">
    <property type="entry name" value="Diguanylate_Cyclase"/>
</dbReference>
<keyword evidence="8" id="KW-1185">Reference proteome</keyword>
<sequence>MTNPNPEEEIHPPDPGGPLEGPVVAAFLKATGCHALLLDRDMRVLSFSPGAPGALGLDPGPGGIDILPLLVRDGDGLPDFLPCGPPLPIGGGRHLWVYRDARGRERSEGLEMARLGEVLSALTHRPPGTRHAPELWEKALALYREVGVPGMDFEPPREVPGARAQEGEALPAGPDPGPAPGQAPTVLVVDDSPVIRRLLAAILGREFRVTAAGDGETALALARAAQPDLILLDAVMPGLDGFGVCARLKADGRTGEIPVLFLTALQGERDEIRALEAGAIDFIHKPINGATVLARVRNHVELKRSKDRLQELAVQDSLTSLSNRRQFDGVLAREWQRCRREGCALALIMGDVDCFKNYNDTYGHVAGDACLRAVAGTFAAALRRPADLAARYGGEEFVCLLPDTDEEGARAVADQITAALADLALPHARSDVSTRVTVSLGVAALWPSRGGLPGSLVEAADRRMYAAKHGAKERHLRA</sequence>
<name>A0AA48KAD5_9BACT</name>
<evidence type="ECO:0000259" key="6">
    <source>
        <dbReference type="PROSITE" id="PS50887"/>
    </source>
</evidence>
<gene>
    <name evidence="7" type="ORF">METEAL_05820</name>
</gene>